<feature type="non-terminal residue" evidence="1">
    <location>
        <position position="1"/>
    </location>
</feature>
<proteinExistence type="predicted"/>
<accession>A0ABW3VVX4</accession>
<evidence type="ECO:0000313" key="2">
    <source>
        <dbReference type="Proteomes" id="UP001597182"/>
    </source>
</evidence>
<protein>
    <recommendedName>
        <fullName evidence="3">Ig-like domain-containing protein</fullName>
    </recommendedName>
</protein>
<keyword evidence="2" id="KW-1185">Reference proteome</keyword>
<name>A0ABW3VVX4_9PSEU</name>
<dbReference type="RefSeq" id="WP_379653440.1">
    <property type="nucleotide sequence ID" value="NZ_JBHTMB010000353.1"/>
</dbReference>
<reference evidence="2" key="1">
    <citation type="journal article" date="2019" name="Int. J. Syst. Evol. Microbiol.">
        <title>The Global Catalogue of Microorganisms (GCM) 10K type strain sequencing project: providing services to taxonomists for standard genome sequencing and annotation.</title>
        <authorList>
            <consortium name="The Broad Institute Genomics Platform"/>
            <consortium name="The Broad Institute Genome Sequencing Center for Infectious Disease"/>
            <person name="Wu L."/>
            <person name="Ma J."/>
        </authorList>
    </citation>
    <scope>NUCLEOTIDE SEQUENCE [LARGE SCALE GENOMIC DNA]</scope>
    <source>
        <strain evidence="2">CCUG 49018</strain>
    </source>
</reference>
<evidence type="ECO:0008006" key="3">
    <source>
        <dbReference type="Google" id="ProtNLM"/>
    </source>
</evidence>
<comment type="caution">
    <text evidence="1">The sequence shown here is derived from an EMBL/GenBank/DDBJ whole genome shotgun (WGS) entry which is preliminary data.</text>
</comment>
<evidence type="ECO:0000313" key="1">
    <source>
        <dbReference type="EMBL" id="MFD1238219.1"/>
    </source>
</evidence>
<organism evidence="1 2">
    <name type="scientific">Pseudonocardia benzenivorans</name>
    <dbReference type="NCBI Taxonomy" id="228005"/>
    <lineage>
        <taxon>Bacteria</taxon>
        <taxon>Bacillati</taxon>
        <taxon>Actinomycetota</taxon>
        <taxon>Actinomycetes</taxon>
        <taxon>Pseudonocardiales</taxon>
        <taxon>Pseudonocardiaceae</taxon>
        <taxon>Pseudonocardia</taxon>
    </lineage>
</organism>
<dbReference type="EMBL" id="JBHTMB010000353">
    <property type="protein sequence ID" value="MFD1238219.1"/>
    <property type="molecule type" value="Genomic_DNA"/>
</dbReference>
<gene>
    <name evidence="1" type="ORF">ACFQ34_33500</name>
</gene>
<sequence>QLSLPVLASTTYLLSALLIWSTGTGPDAKFGLTVPAGCTWQVAPFGIPTSVTATAGSIETAVFTASGIPLGGVAAGTKTAALVTGTVVVGGTAGTVTISWAQNTSNASNTVLYTGSSLQLTRV</sequence>
<dbReference type="Proteomes" id="UP001597182">
    <property type="component" value="Unassembled WGS sequence"/>
</dbReference>